<keyword evidence="3" id="KW-1185">Reference proteome</keyword>
<proteinExistence type="inferred from homology"/>
<comment type="subcellular location">
    <subcellularLocation>
        <location evidence="1">Cell membrane</location>
        <topology evidence="1">Peripheral membrane protein</topology>
        <orientation evidence="1">Cytoplasmic side</orientation>
    </subcellularLocation>
</comment>
<organism evidence="2 3">
    <name type="scientific">Novosphingobium endophyticum</name>
    <dbReference type="NCBI Taxonomy" id="1955250"/>
    <lineage>
        <taxon>Bacteria</taxon>
        <taxon>Pseudomonadati</taxon>
        <taxon>Pseudomonadota</taxon>
        <taxon>Alphaproteobacteria</taxon>
        <taxon>Sphingomonadales</taxon>
        <taxon>Sphingomonadaceae</taxon>
        <taxon>Novosphingobium</taxon>
    </lineage>
</organism>
<comment type="similarity">
    <text evidence="1">Belongs to the UPF0161 family.</text>
</comment>
<dbReference type="SMART" id="SM01234">
    <property type="entry name" value="Haemolytic"/>
    <property type="match status" value="1"/>
</dbReference>
<keyword evidence="1" id="KW-0472">Membrane</keyword>
<dbReference type="HAMAP" id="MF_00386">
    <property type="entry name" value="UPF0161_YidD"/>
    <property type="match status" value="1"/>
</dbReference>
<dbReference type="GO" id="GO:0005886">
    <property type="term" value="C:plasma membrane"/>
    <property type="evidence" value="ECO:0007669"/>
    <property type="project" value="UniProtKB-SubCell"/>
</dbReference>
<reference evidence="2" key="2">
    <citation type="submission" date="2020-09" db="EMBL/GenBank/DDBJ databases">
        <authorList>
            <person name="Sun Q."/>
            <person name="Zhou Y."/>
        </authorList>
    </citation>
    <scope>NUCLEOTIDE SEQUENCE</scope>
    <source>
        <strain evidence="2">CGMCC 1.15095</strain>
    </source>
</reference>
<protein>
    <recommendedName>
        <fullName evidence="1">Putative membrane protein insertion efficiency factor</fullName>
    </recommendedName>
</protein>
<evidence type="ECO:0000256" key="1">
    <source>
        <dbReference type="HAMAP-Rule" id="MF_00386"/>
    </source>
</evidence>
<sequence length="81" mass="8814">MNKVLARIASLPGLLLIGIARAWQIGPSRIMPPTCRYSPSCSQYAIEAVGKHGAIKGGWLAFKRLLRCQPWGGHGYDPVPD</sequence>
<dbReference type="EMBL" id="BMHK01000005">
    <property type="protein sequence ID" value="GGB93842.1"/>
    <property type="molecule type" value="Genomic_DNA"/>
</dbReference>
<dbReference type="AlphaFoldDB" id="A0A916TQ88"/>
<keyword evidence="1" id="KW-1003">Cell membrane</keyword>
<gene>
    <name evidence="2" type="ORF">GCM10011494_10360</name>
</gene>
<comment type="caution">
    <text evidence="2">The sequence shown here is derived from an EMBL/GenBank/DDBJ whole genome shotgun (WGS) entry which is preliminary data.</text>
</comment>
<comment type="function">
    <text evidence="1">Could be involved in insertion of integral membrane proteins into the membrane.</text>
</comment>
<evidence type="ECO:0000313" key="3">
    <source>
        <dbReference type="Proteomes" id="UP000608154"/>
    </source>
</evidence>
<dbReference type="NCBIfam" id="TIGR00278">
    <property type="entry name" value="membrane protein insertion efficiency factor YidD"/>
    <property type="match status" value="1"/>
</dbReference>
<dbReference type="Proteomes" id="UP000608154">
    <property type="component" value="Unassembled WGS sequence"/>
</dbReference>
<accession>A0A916TQ88</accession>
<dbReference type="RefSeq" id="WP_188769170.1">
    <property type="nucleotide sequence ID" value="NZ_BMHK01000005.1"/>
</dbReference>
<dbReference type="Pfam" id="PF01809">
    <property type="entry name" value="YidD"/>
    <property type="match status" value="1"/>
</dbReference>
<dbReference type="PANTHER" id="PTHR33383:SF1">
    <property type="entry name" value="MEMBRANE PROTEIN INSERTION EFFICIENCY FACTOR-RELATED"/>
    <property type="match status" value="1"/>
</dbReference>
<name>A0A916TQ88_9SPHN</name>
<dbReference type="InterPro" id="IPR002696">
    <property type="entry name" value="Membr_insert_effic_factor_YidD"/>
</dbReference>
<evidence type="ECO:0000313" key="2">
    <source>
        <dbReference type="EMBL" id="GGB93842.1"/>
    </source>
</evidence>
<dbReference type="PANTHER" id="PTHR33383">
    <property type="entry name" value="MEMBRANE PROTEIN INSERTION EFFICIENCY FACTOR-RELATED"/>
    <property type="match status" value="1"/>
</dbReference>
<reference evidence="2" key="1">
    <citation type="journal article" date="2014" name="Int. J. Syst. Evol. Microbiol.">
        <title>Complete genome sequence of Corynebacterium casei LMG S-19264T (=DSM 44701T), isolated from a smear-ripened cheese.</title>
        <authorList>
            <consortium name="US DOE Joint Genome Institute (JGI-PGF)"/>
            <person name="Walter F."/>
            <person name="Albersmeier A."/>
            <person name="Kalinowski J."/>
            <person name="Ruckert C."/>
        </authorList>
    </citation>
    <scope>NUCLEOTIDE SEQUENCE</scope>
    <source>
        <strain evidence="2">CGMCC 1.15095</strain>
    </source>
</reference>